<dbReference type="RefSeq" id="WP_168014258.1">
    <property type="nucleotide sequence ID" value="NZ_JAATEP010000025.1"/>
</dbReference>
<comment type="caution">
    <text evidence="1">The sequence shown here is derived from an EMBL/GenBank/DDBJ whole genome shotgun (WGS) entry which is preliminary data.</text>
</comment>
<keyword evidence="2" id="KW-1185">Reference proteome</keyword>
<accession>A0ABX1B7S6</accession>
<name>A0ABX1B7S6_9ACTN</name>
<organism evidence="1 2">
    <name type="scientific">Nonomuraea composti</name>
    <dbReference type="NCBI Taxonomy" id="2720023"/>
    <lineage>
        <taxon>Bacteria</taxon>
        <taxon>Bacillati</taxon>
        <taxon>Actinomycetota</taxon>
        <taxon>Actinomycetes</taxon>
        <taxon>Streptosporangiales</taxon>
        <taxon>Streptosporangiaceae</taxon>
        <taxon>Nonomuraea</taxon>
    </lineage>
</organism>
<evidence type="ECO:0008006" key="3">
    <source>
        <dbReference type="Google" id="ProtNLM"/>
    </source>
</evidence>
<reference evidence="1 2" key="1">
    <citation type="submission" date="2020-03" db="EMBL/GenBank/DDBJ databases">
        <title>WGS of actinomycetes isolated from Thailand.</title>
        <authorList>
            <person name="Thawai C."/>
        </authorList>
    </citation>
    <scope>NUCLEOTIDE SEQUENCE [LARGE SCALE GENOMIC DNA]</scope>
    <source>
        <strain evidence="1 2">FMUSA5-5</strain>
    </source>
</reference>
<proteinExistence type="predicted"/>
<evidence type="ECO:0000313" key="2">
    <source>
        <dbReference type="Proteomes" id="UP000696294"/>
    </source>
</evidence>
<dbReference type="EMBL" id="JAATEP010000025">
    <property type="protein sequence ID" value="NJP93850.1"/>
    <property type="molecule type" value="Genomic_DNA"/>
</dbReference>
<protein>
    <recommendedName>
        <fullName evidence="3">Amidase</fullName>
    </recommendedName>
</protein>
<evidence type="ECO:0000313" key="1">
    <source>
        <dbReference type="EMBL" id="NJP93850.1"/>
    </source>
</evidence>
<dbReference type="Proteomes" id="UP000696294">
    <property type="component" value="Unassembled WGS sequence"/>
</dbReference>
<gene>
    <name evidence="1" type="ORF">HCN51_31155</name>
</gene>
<sequence length="77" mass="7875">MTPTLTAQEAARWADRAGLPLAEERHAVVAAIADHIRAVVSTLRELDLGETAPGAPPAGWQHTLIAPAGGESADVAG</sequence>